<evidence type="ECO:0000313" key="11">
    <source>
        <dbReference type="Proteomes" id="UP000319578"/>
    </source>
</evidence>
<feature type="transmembrane region" description="Helical" evidence="6">
    <location>
        <begin position="68"/>
        <end position="90"/>
    </location>
</feature>
<keyword evidence="11" id="KW-1185">Reference proteome</keyword>
<sequence length="166" mass="18995">MNERSIERYDLSEQLSSEPSSFAESFSQHHFAGFWIRVCATLLDSLFLVGISLLIFNPLRRALGVVDYFSMIDLLEVLFNVLYMVLLTWWTGQTLGKMITGIRVISAVQARSHLTGGQVLLREVIGKTLSLLPFGLGYMWVGWNPQKQGWHDLIAKTYVIWERKQA</sequence>
<proteinExistence type="predicted"/>
<keyword evidence="5 6" id="KW-0472">Membrane</keyword>
<evidence type="ECO:0000256" key="3">
    <source>
        <dbReference type="ARBA" id="ARBA00022692"/>
    </source>
</evidence>
<name>A0A0K9YM42_9BACL</name>
<comment type="caution">
    <text evidence="9">The sequence shown here is derived from an EMBL/GenBank/DDBJ whole genome shotgun (WGS) entry which is preliminary data.</text>
</comment>
<organism evidence="9 10">
    <name type="scientific">Brevibacillus reuszeri</name>
    <dbReference type="NCBI Taxonomy" id="54915"/>
    <lineage>
        <taxon>Bacteria</taxon>
        <taxon>Bacillati</taxon>
        <taxon>Bacillota</taxon>
        <taxon>Bacilli</taxon>
        <taxon>Bacillales</taxon>
        <taxon>Paenibacillaceae</taxon>
        <taxon>Brevibacillus</taxon>
    </lineage>
</organism>
<dbReference type="STRING" id="54915.ADS79_28120"/>
<dbReference type="OrthoDB" id="9793824at2"/>
<reference evidence="9" key="2">
    <citation type="submission" date="2015-07" db="EMBL/GenBank/DDBJ databases">
        <title>MeaNS - Measles Nucleotide Surveillance Program.</title>
        <authorList>
            <person name="Tran T."/>
            <person name="Druce J."/>
        </authorList>
    </citation>
    <scope>NUCLEOTIDE SEQUENCE</scope>
    <source>
        <strain evidence="9">DSM 9887</strain>
    </source>
</reference>
<comment type="subcellular location">
    <subcellularLocation>
        <location evidence="1">Cell membrane</location>
        <topology evidence="1">Multi-pass membrane protein</topology>
    </subcellularLocation>
</comment>
<dbReference type="EMBL" id="LGIQ01000011">
    <property type="protein sequence ID" value="KNB69717.1"/>
    <property type="molecule type" value="Genomic_DNA"/>
</dbReference>
<dbReference type="GO" id="GO:0005886">
    <property type="term" value="C:plasma membrane"/>
    <property type="evidence" value="ECO:0007669"/>
    <property type="project" value="UniProtKB-SubCell"/>
</dbReference>
<evidence type="ECO:0000256" key="4">
    <source>
        <dbReference type="ARBA" id="ARBA00022989"/>
    </source>
</evidence>
<evidence type="ECO:0000256" key="6">
    <source>
        <dbReference type="SAM" id="Phobius"/>
    </source>
</evidence>
<keyword evidence="4 6" id="KW-1133">Transmembrane helix</keyword>
<dbReference type="PANTHER" id="PTHR36115:SF9">
    <property type="entry name" value="LMO1584 PROTEIN"/>
    <property type="match status" value="1"/>
</dbReference>
<evidence type="ECO:0000313" key="9">
    <source>
        <dbReference type="EMBL" id="KNB69717.1"/>
    </source>
</evidence>
<evidence type="ECO:0000259" key="7">
    <source>
        <dbReference type="Pfam" id="PF06271"/>
    </source>
</evidence>
<keyword evidence="2" id="KW-1003">Cell membrane</keyword>
<dbReference type="RefSeq" id="WP_049741748.1">
    <property type="nucleotide sequence ID" value="NZ_BJON01000009.1"/>
</dbReference>
<accession>A0A0K9YM42</accession>
<gene>
    <name evidence="8" type="primary">yteJ</name>
    <name evidence="9" type="ORF">ADS79_28120</name>
    <name evidence="8" type="ORF">BRE01_26530</name>
</gene>
<evidence type="ECO:0000256" key="2">
    <source>
        <dbReference type="ARBA" id="ARBA00022475"/>
    </source>
</evidence>
<dbReference type="EMBL" id="BJON01000009">
    <property type="protein sequence ID" value="GED68951.1"/>
    <property type="molecule type" value="Genomic_DNA"/>
</dbReference>
<evidence type="ECO:0000313" key="10">
    <source>
        <dbReference type="Proteomes" id="UP000036834"/>
    </source>
</evidence>
<reference evidence="10" key="1">
    <citation type="submission" date="2015-07" db="EMBL/GenBank/DDBJ databases">
        <title>Genome sequencing project for genomic taxonomy and phylogenomics of Bacillus-like bacteria.</title>
        <authorList>
            <person name="Liu B."/>
            <person name="Wang J."/>
            <person name="Zhu Y."/>
            <person name="Liu G."/>
            <person name="Chen Q."/>
            <person name="Chen Z."/>
            <person name="Lan J."/>
            <person name="Che J."/>
            <person name="Ge C."/>
            <person name="Shi H."/>
            <person name="Pan Z."/>
            <person name="Liu X."/>
        </authorList>
    </citation>
    <scope>NUCLEOTIDE SEQUENCE [LARGE SCALE GENOMIC DNA]</scope>
    <source>
        <strain evidence="10">DSM 9887</strain>
    </source>
</reference>
<dbReference type="AlphaFoldDB" id="A0A0K9YM42"/>
<evidence type="ECO:0000256" key="5">
    <source>
        <dbReference type="ARBA" id="ARBA00023136"/>
    </source>
</evidence>
<dbReference type="InterPro" id="IPR051791">
    <property type="entry name" value="Pra-immunoreactive"/>
</dbReference>
<dbReference type="Proteomes" id="UP000319578">
    <property type="component" value="Unassembled WGS sequence"/>
</dbReference>
<dbReference type="Proteomes" id="UP000036834">
    <property type="component" value="Unassembled WGS sequence"/>
</dbReference>
<dbReference type="PATRIC" id="fig|54915.3.peg.4825"/>
<evidence type="ECO:0000256" key="1">
    <source>
        <dbReference type="ARBA" id="ARBA00004651"/>
    </source>
</evidence>
<dbReference type="PANTHER" id="PTHR36115">
    <property type="entry name" value="PROLINE-RICH ANTIGEN HOMOLOG-RELATED"/>
    <property type="match status" value="1"/>
</dbReference>
<keyword evidence="3 6" id="KW-0812">Transmembrane</keyword>
<evidence type="ECO:0000313" key="8">
    <source>
        <dbReference type="EMBL" id="GED68951.1"/>
    </source>
</evidence>
<dbReference type="InterPro" id="IPR010432">
    <property type="entry name" value="RDD"/>
</dbReference>
<feature type="domain" description="RDD" evidence="7">
    <location>
        <begin position="32"/>
        <end position="156"/>
    </location>
</feature>
<protein>
    <submittedName>
        <fullName evidence="8 9">Membrane protein</fullName>
    </submittedName>
</protein>
<feature type="transmembrane region" description="Helical" evidence="6">
    <location>
        <begin position="34"/>
        <end position="56"/>
    </location>
</feature>
<reference evidence="8 11" key="3">
    <citation type="submission" date="2019-06" db="EMBL/GenBank/DDBJ databases">
        <title>Whole genome shotgun sequence of Brevibacillus reuszeri NBRC 15719.</title>
        <authorList>
            <person name="Hosoyama A."/>
            <person name="Uohara A."/>
            <person name="Ohji S."/>
            <person name="Ichikawa N."/>
        </authorList>
    </citation>
    <scope>NUCLEOTIDE SEQUENCE [LARGE SCALE GENOMIC DNA]</scope>
    <source>
        <strain evidence="8 11">NBRC 15719</strain>
    </source>
</reference>
<dbReference type="Pfam" id="PF06271">
    <property type="entry name" value="RDD"/>
    <property type="match status" value="1"/>
</dbReference>